<sequence>MSCLAYKVSKSRCCVGSGCGDVGGEFGLAASLVARYEFVSPSDRRPAPRSEWELLLLLLAAYVSLGRRA</sequence>
<organism evidence="1 2">
    <name type="scientific">Amphibalanus amphitrite</name>
    <name type="common">Striped barnacle</name>
    <name type="synonym">Balanus amphitrite</name>
    <dbReference type="NCBI Taxonomy" id="1232801"/>
    <lineage>
        <taxon>Eukaryota</taxon>
        <taxon>Metazoa</taxon>
        <taxon>Ecdysozoa</taxon>
        <taxon>Arthropoda</taxon>
        <taxon>Crustacea</taxon>
        <taxon>Multicrustacea</taxon>
        <taxon>Cirripedia</taxon>
        <taxon>Thoracica</taxon>
        <taxon>Thoracicalcarea</taxon>
        <taxon>Balanomorpha</taxon>
        <taxon>Balanoidea</taxon>
        <taxon>Balanidae</taxon>
        <taxon>Amphibalaninae</taxon>
        <taxon>Amphibalanus</taxon>
    </lineage>
</organism>
<proteinExistence type="predicted"/>
<dbReference type="Proteomes" id="UP000440578">
    <property type="component" value="Unassembled WGS sequence"/>
</dbReference>
<comment type="caution">
    <text evidence="1">The sequence shown here is derived from an EMBL/GenBank/DDBJ whole genome shotgun (WGS) entry which is preliminary data.</text>
</comment>
<dbReference type="EMBL" id="VIIS01001393">
    <property type="protein sequence ID" value="KAF0299106.1"/>
    <property type="molecule type" value="Genomic_DNA"/>
</dbReference>
<protein>
    <submittedName>
        <fullName evidence="1">Uncharacterized protein</fullName>
    </submittedName>
</protein>
<evidence type="ECO:0000313" key="2">
    <source>
        <dbReference type="Proteomes" id="UP000440578"/>
    </source>
</evidence>
<accession>A0A6A4VW67</accession>
<evidence type="ECO:0000313" key="1">
    <source>
        <dbReference type="EMBL" id="KAF0299106.1"/>
    </source>
</evidence>
<keyword evidence="2" id="KW-1185">Reference proteome</keyword>
<name>A0A6A4VW67_AMPAM</name>
<gene>
    <name evidence="1" type="ORF">FJT64_003615</name>
</gene>
<dbReference type="AlphaFoldDB" id="A0A6A4VW67"/>
<reference evidence="1 2" key="1">
    <citation type="submission" date="2019-07" db="EMBL/GenBank/DDBJ databases">
        <title>Draft genome assembly of a fouling barnacle, Amphibalanus amphitrite (Darwin, 1854): The first reference genome for Thecostraca.</title>
        <authorList>
            <person name="Kim W."/>
        </authorList>
    </citation>
    <scope>NUCLEOTIDE SEQUENCE [LARGE SCALE GENOMIC DNA]</scope>
    <source>
        <strain evidence="1">SNU_AA5</strain>
        <tissue evidence="1">Soma without cirri and trophi</tissue>
    </source>
</reference>